<evidence type="ECO:0000259" key="12">
    <source>
        <dbReference type="PROSITE" id="PS51846"/>
    </source>
</evidence>
<dbReference type="InterPro" id="IPR005170">
    <property type="entry name" value="Transptr-assoc_dom"/>
</dbReference>
<evidence type="ECO:0000256" key="8">
    <source>
        <dbReference type="PROSITE-ProRule" id="PRU00703"/>
    </source>
</evidence>
<comment type="subcellular location">
    <subcellularLocation>
        <location evidence="1">Cell membrane</location>
        <topology evidence="1">Multi-pass membrane protein</topology>
    </subcellularLocation>
</comment>
<accession>A0ABQ3GVX1</accession>
<evidence type="ECO:0000256" key="2">
    <source>
        <dbReference type="ARBA" id="ARBA00022475"/>
    </source>
</evidence>
<keyword evidence="2" id="KW-1003">Cell membrane</keyword>
<evidence type="ECO:0000259" key="11">
    <source>
        <dbReference type="PROSITE" id="PS51371"/>
    </source>
</evidence>
<evidence type="ECO:0000313" key="14">
    <source>
        <dbReference type="Proteomes" id="UP000604737"/>
    </source>
</evidence>
<evidence type="ECO:0000256" key="7">
    <source>
        <dbReference type="ARBA" id="ARBA00023136"/>
    </source>
</evidence>
<dbReference type="Pfam" id="PF01595">
    <property type="entry name" value="CNNM"/>
    <property type="match status" value="1"/>
</dbReference>
<evidence type="ECO:0000256" key="10">
    <source>
        <dbReference type="SAM" id="Phobius"/>
    </source>
</evidence>
<dbReference type="Pfam" id="PF00571">
    <property type="entry name" value="CBS"/>
    <property type="match status" value="2"/>
</dbReference>
<dbReference type="InterPro" id="IPR002550">
    <property type="entry name" value="CNNM"/>
</dbReference>
<keyword evidence="7 9" id="KW-0472">Membrane</keyword>
<protein>
    <recommendedName>
        <fullName evidence="15">HlyC/CorC family transporter</fullName>
    </recommendedName>
</protein>
<proteinExistence type="predicted"/>
<dbReference type="CDD" id="cd04590">
    <property type="entry name" value="CBS_pair_CorC_HlyC_assoc"/>
    <property type="match status" value="1"/>
</dbReference>
<organism evidence="13 14">
    <name type="scientific">Jeongeupia chitinilytica</name>
    <dbReference type="NCBI Taxonomy" id="1041641"/>
    <lineage>
        <taxon>Bacteria</taxon>
        <taxon>Pseudomonadati</taxon>
        <taxon>Pseudomonadota</taxon>
        <taxon>Betaproteobacteria</taxon>
        <taxon>Neisseriales</taxon>
        <taxon>Chitinibacteraceae</taxon>
        <taxon>Jeongeupia</taxon>
    </lineage>
</organism>
<dbReference type="Gene3D" id="3.30.465.10">
    <property type="match status" value="1"/>
</dbReference>
<dbReference type="InterPro" id="IPR016169">
    <property type="entry name" value="FAD-bd_PCMH_sub2"/>
</dbReference>
<evidence type="ECO:0000256" key="1">
    <source>
        <dbReference type="ARBA" id="ARBA00004651"/>
    </source>
</evidence>
<dbReference type="Proteomes" id="UP000604737">
    <property type="component" value="Unassembled WGS sequence"/>
</dbReference>
<evidence type="ECO:0000256" key="4">
    <source>
        <dbReference type="ARBA" id="ARBA00022737"/>
    </source>
</evidence>
<dbReference type="InterPro" id="IPR000644">
    <property type="entry name" value="CBS_dom"/>
</dbReference>
<dbReference type="EMBL" id="BMYO01000001">
    <property type="protein sequence ID" value="GHD56087.1"/>
    <property type="molecule type" value="Genomic_DNA"/>
</dbReference>
<feature type="transmembrane region" description="Helical" evidence="10">
    <location>
        <begin position="140"/>
        <end position="162"/>
    </location>
</feature>
<dbReference type="Pfam" id="PF03471">
    <property type="entry name" value="CorC_HlyC"/>
    <property type="match status" value="1"/>
</dbReference>
<evidence type="ECO:0000256" key="3">
    <source>
        <dbReference type="ARBA" id="ARBA00022692"/>
    </source>
</evidence>
<feature type="domain" description="CNNM transmembrane" evidence="12">
    <location>
        <begin position="3"/>
        <end position="208"/>
    </location>
</feature>
<keyword evidence="5 9" id="KW-1133">Transmembrane helix</keyword>
<keyword evidence="3 9" id="KW-0812">Transmembrane</keyword>
<dbReference type="SUPFAM" id="SSF56176">
    <property type="entry name" value="FAD-binding/transporter-associated domain-like"/>
    <property type="match status" value="1"/>
</dbReference>
<reference evidence="14" key="1">
    <citation type="journal article" date="2019" name="Int. J. Syst. Evol. Microbiol.">
        <title>The Global Catalogue of Microorganisms (GCM) 10K type strain sequencing project: providing services to taxonomists for standard genome sequencing and annotation.</title>
        <authorList>
            <consortium name="The Broad Institute Genomics Platform"/>
            <consortium name="The Broad Institute Genome Sequencing Center for Infectious Disease"/>
            <person name="Wu L."/>
            <person name="Ma J."/>
        </authorList>
    </citation>
    <scope>NUCLEOTIDE SEQUENCE [LARGE SCALE GENOMIC DNA]</scope>
    <source>
        <strain evidence="14">KCTC 23701</strain>
    </source>
</reference>
<gene>
    <name evidence="13" type="ORF">GCM10007350_02520</name>
</gene>
<evidence type="ECO:0000313" key="13">
    <source>
        <dbReference type="EMBL" id="GHD56087.1"/>
    </source>
</evidence>
<dbReference type="PANTHER" id="PTHR43099">
    <property type="entry name" value="UPF0053 PROTEIN YRKA"/>
    <property type="match status" value="1"/>
</dbReference>
<dbReference type="InterPro" id="IPR036318">
    <property type="entry name" value="FAD-bd_PCMH-like_sf"/>
</dbReference>
<evidence type="ECO:0000256" key="5">
    <source>
        <dbReference type="ARBA" id="ARBA00022989"/>
    </source>
</evidence>
<sequence length="438" mass="48620">MDPALSQFLMLAGALLLVFLNGFFVAAEFSLVKLRPTRVKAIAKTWGLRGRMLSRVHHDLDAYLSACQLGITLASLGLGWVGEPVFAALLQPVFAWLGVGSPKLIHTVSFVFAFSTISFLHIVVGELAPKSMAIRMAEKVGLWTAAPLFAFYWGMYPAIWLLNKSAFWVLKLIRLDVGHGHESHYSAEELKLILRANRDDPSYNSDAMRVLAHSLDFGKLTVADLMRPFSEAVTLQFDAPWAKQLETIRAHRFSRYPVVGEDDHVLGMVHVKDLLLLSNDEDEPELDAHLRPALRVSEDLPADELLRRFRGGAVHFAVVGPKGEPPYGFITLDNLLGVLVGEIRDEFRQTHNDWLWLDDGSLIGKGSLPLFTLSRALGIDVDSPEVESVGGLIQEKLGRLPEEGERLSFDGFDVVVKKMHGPRIVSVRVMPTSISRGD</sequence>
<feature type="transmembrane region" description="Helical" evidence="10">
    <location>
        <begin position="104"/>
        <end position="128"/>
    </location>
</feature>
<dbReference type="Gene3D" id="3.10.580.10">
    <property type="entry name" value="CBS-domain"/>
    <property type="match status" value="1"/>
</dbReference>
<evidence type="ECO:0000256" key="6">
    <source>
        <dbReference type="ARBA" id="ARBA00023122"/>
    </source>
</evidence>
<dbReference type="PROSITE" id="PS51846">
    <property type="entry name" value="CNNM"/>
    <property type="match status" value="1"/>
</dbReference>
<feature type="transmembrane region" description="Helical" evidence="10">
    <location>
        <begin position="6"/>
        <end position="32"/>
    </location>
</feature>
<keyword evidence="6 8" id="KW-0129">CBS domain</keyword>
<dbReference type="PROSITE" id="PS51371">
    <property type="entry name" value="CBS"/>
    <property type="match status" value="1"/>
</dbReference>
<evidence type="ECO:0008006" key="15">
    <source>
        <dbReference type="Google" id="ProtNLM"/>
    </source>
</evidence>
<dbReference type="PANTHER" id="PTHR43099:SF5">
    <property type="entry name" value="HLYC_CORC FAMILY TRANSPORTER"/>
    <property type="match status" value="1"/>
</dbReference>
<comment type="caution">
    <text evidence="13">The sequence shown here is derived from an EMBL/GenBank/DDBJ whole genome shotgun (WGS) entry which is preliminary data.</text>
</comment>
<dbReference type="InterPro" id="IPR051676">
    <property type="entry name" value="UPF0053_domain"/>
</dbReference>
<dbReference type="SUPFAM" id="SSF54631">
    <property type="entry name" value="CBS-domain pair"/>
    <property type="match status" value="1"/>
</dbReference>
<evidence type="ECO:0000256" key="9">
    <source>
        <dbReference type="PROSITE-ProRule" id="PRU01193"/>
    </source>
</evidence>
<feature type="domain" description="CBS" evidence="11">
    <location>
        <begin position="226"/>
        <end position="285"/>
    </location>
</feature>
<dbReference type="SMART" id="SM01091">
    <property type="entry name" value="CorC_HlyC"/>
    <property type="match status" value="1"/>
</dbReference>
<name>A0ABQ3GVX1_9NEIS</name>
<dbReference type="InterPro" id="IPR046342">
    <property type="entry name" value="CBS_dom_sf"/>
</dbReference>
<keyword evidence="14" id="KW-1185">Reference proteome</keyword>
<keyword evidence="4" id="KW-0677">Repeat</keyword>
<dbReference type="InterPro" id="IPR044751">
    <property type="entry name" value="Ion_transp-like_CBS"/>
</dbReference>